<organism evidence="3 4">
    <name type="scientific">Telluria antibiotica</name>
    <dbReference type="NCBI Taxonomy" id="2717319"/>
    <lineage>
        <taxon>Bacteria</taxon>
        <taxon>Pseudomonadati</taxon>
        <taxon>Pseudomonadota</taxon>
        <taxon>Betaproteobacteria</taxon>
        <taxon>Burkholderiales</taxon>
        <taxon>Oxalobacteraceae</taxon>
        <taxon>Telluria group</taxon>
        <taxon>Telluria</taxon>
    </lineage>
</organism>
<reference evidence="3 4" key="1">
    <citation type="submission" date="2020-03" db="EMBL/GenBank/DDBJ databases">
        <title>Genome sequence of strain Massilia sp. TW-1.</title>
        <authorList>
            <person name="Chaudhary D.K."/>
        </authorList>
    </citation>
    <scope>NUCLEOTIDE SEQUENCE [LARGE SCALE GENOMIC DNA]</scope>
    <source>
        <strain evidence="3 4">TW-1</strain>
    </source>
</reference>
<keyword evidence="4" id="KW-1185">Reference proteome</keyword>
<proteinExistence type="predicted"/>
<dbReference type="Proteomes" id="UP000716322">
    <property type="component" value="Unassembled WGS sequence"/>
</dbReference>
<evidence type="ECO:0000313" key="4">
    <source>
        <dbReference type="Proteomes" id="UP000716322"/>
    </source>
</evidence>
<comment type="caution">
    <text evidence="3">The sequence shown here is derived from an EMBL/GenBank/DDBJ whole genome shotgun (WGS) entry which is preliminary data.</text>
</comment>
<evidence type="ECO:0000256" key="1">
    <source>
        <dbReference type="SAM" id="MobiDB-lite"/>
    </source>
</evidence>
<name>A0ABX0PJ46_9BURK</name>
<dbReference type="RefSeq" id="WP_166864164.1">
    <property type="nucleotide sequence ID" value="NZ_JAAQOM010000023.1"/>
</dbReference>
<dbReference type="InterPro" id="IPR014917">
    <property type="entry name" value="DUF1800"/>
</dbReference>
<protein>
    <submittedName>
        <fullName evidence="3">DUF1800 domain-containing protein</fullName>
    </submittedName>
</protein>
<accession>A0ABX0PJ46</accession>
<evidence type="ECO:0000256" key="2">
    <source>
        <dbReference type="SAM" id="SignalP"/>
    </source>
</evidence>
<dbReference type="EMBL" id="JAAQOM010000023">
    <property type="protein sequence ID" value="NIA57473.1"/>
    <property type="molecule type" value="Genomic_DNA"/>
</dbReference>
<sequence>MIQRASLALLTAALMATGVASGVPPAAAAPPAQAAPLDAQAQALHVLNRLAFGPRPGDVERVANMGVQRWIDEQLHPETIPLPPDLTARLALLATVNRSAGDSLAEFIELRREVRMDDEGAKQRRRQTEMRVARQAAEARLLRAVESPRQLEEVMVDFWYNHFNVFAGKGIDRALVTSYERDAIRPYALGSFRALLGATAKHPAMLFYLDNVVSSAPRPDAKGKARGLNENYARELMELHTLGADGGYTQRDVTELARMLTGWTFDQKRLARAGETFRFDAGRHDRDTKTWLGREIAPTGQQEGEYALDVLAVHPSTAHHVSFELAQYFVSDEPPAALVDRMAATWMASHGDIRAVLATLFASREFMSAGAAGAKFKTPYQFVVSAVRASGAPVANVMPLVNTMNQLGMPLYGCQTPDGYKNTQDAWLNPDALTRRIAFATALAAGKLPLAAPPVDARPAMAAMAPNMAGSDAMPPPAPPEPVPAAPKPVAAQAPVDPARLQATLAGSISPRTRAIVQRNPDNLRAAMLLGSPDFMQR</sequence>
<dbReference type="Pfam" id="PF08811">
    <property type="entry name" value="DUF1800"/>
    <property type="match status" value="1"/>
</dbReference>
<evidence type="ECO:0000313" key="3">
    <source>
        <dbReference type="EMBL" id="NIA57473.1"/>
    </source>
</evidence>
<keyword evidence="2" id="KW-0732">Signal</keyword>
<feature type="region of interest" description="Disordered" evidence="1">
    <location>
        <begin position="471"/>
        <end position="493"/>
    </location>
</feature>
<feature type="signal peptide" evidence="2">
    <location>
        <begin position="1"/>
        <end position="28"/>
    </location>
</feature>
<gene>
    <name evidence="3" type="ORF">HAV22_27995</name>
</gene>
<feature type="chain" id="PRO_5047386199" evidence="2">
    <location>
        <begin position="29"/>
        <end position="538"/>
    </location>
</feature>
<feature type="compositionally biased region" description="Pro residues" evidence="1">
    <location>
        <begin position="474"/>
        <end position="487"/>
    </location>
</feature>